<feature type="compositionally biased region" description="Low complexity" evidence="11">
    <location>
        <begin position="98"/>
        <end position="110"/>
    </location>
</feature>
<dbReference type="PANTHER" id="PTHR31148:SF1">
    <property type="entry name" value="U1 SMALL NUCLEAR RIBONUCLEOPROTEIN C"/>
    <property type="match status" value="1"/>
</dbReference>
<dbReference type="HAMAP" id="MF_03153">
    <property type="entry name" value="U1_C"/>
    <property type="match status" value="1"/>
</dbReference>
<dbReference type="GO" id="GO:0000387">
    <property type="term" value="P:spliceosomal snRNP assembly"/>
    <property type="evidence" value="ECO:0007669"/>
    <property type="project" value="UniProtKB-UniRule"/>
</dbReference>
<keyword evidence="6 9" id="KW-0539">Nucleus</keyword>
<comment type="subunit">
    <text evidence="8">Component of the U1 snRNP. The U1 snRNP is composed of the U1 snRNA and the 7 core Sm proteins SNRPB, SNRPD1, SNRPD2, SNRPD3, SNRPE, SNRPF and SNRPG that assemble in a heptameric protein ring on the Sm site of the small nuclear RNA to form the core snRNP, and at least 3 U1 snRNP-specific proteins SNRNP70/U1-70K, SNRPA/U1-A and SNRPC/U1-C. SNRPC/U1-C interacts with U1 snRNA and the 5' splice-site region of the pre-mRNA. Interacts (via N-terminus) with TIA1 (via C-terminus); thereby promoting spliceosomal U1 snRNP recruitment to 5' splice sites.</text>
</comment>
<dbReference type="InterPro" id="IPR000690">
    <property type="entry name" value="Matrin/U1-C_Znf_C2H2"/>
</dbReference>
<keyword evidence="4 9" id="KW-0862">Zinc</keyword>
<dbReference type="InterPro" id="IPR036236">
    <property type="entry name" value="Znf_C2H2_sf"/>
</dbReference>
<comment type="subunit">
    <text evidence="9">U1 snRNP is composed of the 7 core Sm proteins SNRPB, SNRPD1, SNRPD2, SNRPD3, SNRPE, SNRPF and SNRPG that assemble in a heptameric protein ring on the Sm site of the small nuclear RNA to form the core snRNP, and at least 3 U1 snRNP-specific proteins SNRNP70/U1-70K, SNRPA/U1-A and SNRPC/U1-C. SNRPC/U1-C interacts with U1 snRNA and the 5' splice-site region of the pre-mRNA.</text>
</comment>
<evidence type="ECO:0000259" key="12">
    <source>
        <dbReference type="PROSITE" id="PS50171"/>
    </source>
</evidence>
<accession>A0A8C9JX57</accession>
<evidence type="ECO:0000256" key="2">
    <source>
        <dbReference type="ARBA" id="ARBA00022723"/>
    </source>
</evidence>
<dbReference type="GO" id="GO:0005685">
    <property type="term" value="C:U1 snRNP"/>
    <property type="evidence" value="ECO:0007669"/>
    <property type="project" value="UniProtKB-UniRule"/>
</dbReference>
<dbReference type="InterPro" id="IPR013085">
    <property type="entry name" value="U1-CZ_Znf_C2H2"/>
</dbReference>
<comment type="function">
    <text evidence="10">Component of the spliceosomal U1 snRNP, which is essential for recognition of the pre-mRNA 5' splice-site and the subsequent assembly of the spliceosome. snrpc/U1-C is directly involved in initial 5' splice-site recognition for both constitutive and regulated alternative splicing. The interaction with the 5' splice-site seems to precede base-pairing between the pre-mRNA and the U1 snRNA. Stimulates E complex formation by stabilizing the base pairing of the 5' end of the U1 snRNA and the 5' splice-site region.</text>
</comment>
<dbReference type="PANTHER" id="PTHR31148">
    <property type="entry name" value="U1 SMALL NUCLEAR RIBONUCLEOPROTEIN C"/>
    <property type="match status" value="1"/>
</dbReference>
<dbReference type="AlphaFoldDB" id="A0A8C9JX57"/>
<evidence type="ECO:0000256" key="5">
    <source>
        <dbReference type="ARBA" id="ARBA00022884"/>
    </source>
</evidence>
<keyword evidence="3 9" id="KW-0863">Zinc-finger</keyword>
<evidence type="ECO:0000256" key="4">
    <source>
        <dbReference type="ARBA" id="ARBA00022833"/>
    </source>
</evidence>
<dbReference type="PIRSF" id="PIRSF037969">
    <property type="entry name" value="U1_snRNP-C"/>
    <property type="match status" value="1"/>
</dbReference>
<feature type="compositionally biased region" description="Polar residues" evidence="11">
    <location>
        <begin position="141"/>
        <end position="152"/>
    </location>
</feature>
<evidence type="ECO:0000256" key="11">
    <source>
        <dbReference type="SAM" id="MobiDB-lite"/>
    </source>
</evidence>
<dbReference type="Ensembl" id="ENSPTIT00000017758.1">
    <property type="protein sequence ID" value="ENSPTIP00000013688.1"/>
    <property type="gene ID" value="ENSPTIG00000013329.1"/>
</dbReference>
<dbReference type="GO" id="GO:0000395">
    <property type="term" value="P:mRNA 5'-splice site recognition"/>
    <property type="evidence" value="ECO:0007669"/>
    <property type="project" value="UniProtKB-UniRule"/>
</dbReference>
<dbReference type="InterPro" id="IPR003604">
    <property type="entry name" value="Matrin/U1-like-C_Znf_C2H2"/>
</dbReference>
<name>A0A8C9JX57_PANTA</name>
<dbReference type="GO" id="GO:0030619">
    <property type="term" value="F:U1 snRNA binding"/>
    <property type="evidence" value="ECO:0007669"/>
    <property type="project" value="UniProtKB-UniRule"/>
</dbReference>
<keyword evidence="2 9" id="KW-0479">Metal-binding</keyword>
<keyword evidence="14" id="KW-1185">Reference proteome</keyword>
<evidence type="ECO:0000313" key="14">
    <source>
        <dbReference type="Proteomes" id="UP000675900"/>
    </source>
</evidence>
<protein>
    <recommendedName>
        <fullName evidence="9 10">U1 small nuclear ribonucleoprotein C</fullName>
        <shortName evidence="9 10">U1 snRNP C</shortName>
        <shortName evidence="9 10">U1-C</shortName>
        <shortName evidence="9 10">U1C</shortName>
    </recommendedName>
</protein>
<evidence type="ECO:0000256" key="3">
    <source>
        <dbReference type="ARBA" id="ARBA00022771"/>
    </source>
</evidence>
<comment type="subcellular location">
    <subcellularLocation>
        <location evidence="1 9 10">Nucleus</location>
    </subcellularLocation>
</comment>
<reference evidence="13" key="1">
    <citation type="submission" date="2025-08" db="UniProtKB">
        <authorList>
            <consortium name="Ensembl"/>
        </authorList>
    </citation>
    <scope>IDENTIFICATION</scope>
</reference>
<dbReference type="GO" id="GO:0000243">
    <property type="term" value="C:commitment complex"/>
    <property type="evidence" value="ECO:0007669"/>
    <property type="project" value="UniProtKB-UniRule"/>
</dbReference>
<comment type="function">
    <text evidence="9">Component of the spliceosomal U1 snRNP, which is essential for recognition of the pre-mRNA 5' splice-site and the subsequent assembly of the spliceosome. SNRPC/U1-C is directly involved in initial 5' splice-site recognition for both constitutive and regulated alternative splicing. The interaction with the 5' splice-site seems to precede base-pairing between the pre-mRNA and the U1 snRNA. Stimulates commitment or early (E) complex formation by stabilizing the base pairing of the 5' end of the U1 snRNA and the 5' splice-site region.</text>
</comment>
<sequence>MPKFYCDSSDTYLTHDSPSVRKTHHRGRKHKENVKCYQKWMGKQSQSLIDKTTTAYQQGKMPPTPFSASPPAGAMIPPPTSFLGPPCPGMMPAPRMPPMGGHMPMTLGPPVMRPPTHSLLVPTQPQRTPSPLLPCEDTVRRQTSLNQEAGSH</sequence>
<dbReference type="GO" id="GO:0008270">
    <property type="term" value="F:zinc ion binding"/>
    <property type="evidence" value="ECO:0007669"/>
    <property type="project" value="UniProtKB-UniRule"/>
</dbReference>
<dbReference type="GO" id="GO:0030627">
    <property type="term" value="F:pre-mRNA 5'-splice site binding"/>
    <property type="evidence" value="ECO:0007669"/>
    <property type="project" value="InterPro"/>
</dbReference>
<feature type="compositionally biased region" description="Pro residues" evidence="11">
    <location>
        <begin position="76"/>
        <end position="97"/>
    </location>
</feature>
<feature type="region of interest" description="Disordered" evidence="11">
    <location>
        <begin position="55"/>
        <end position="152"/>
    </location>
</feature>
<dbReference type="FunFam" id="3.30.160.60:FF:000059">
    <property type="entry name" value="U1 small nuclear ribonucleoprotein C"/>
    <property type="match status" value="1"/>
</dbReference>
<evidence type="ECO:0000256" key="8">
    <source>
        <dbReference type="ARBA" id="ARBA00046357"/>
    </source>
</evidence>
<evidence type="ECO:0000256" key="7">
    <source>
        <dbReference type="ARBA" id="ARBA00023274"/>
    </source>
</evidence>
<keyword evidence="7 9" id="KW-0687">Ribonucleoprotein</keyword>
<organism evidence="13 14">
    <name type="scientific">Panthera tigris altaica</name>
    <name type="common">Siberian tiger</name>
    <dbReference type="NCBI Taxonomy" id="74533"/>
    <lineage>
        <taxon>Eukaryota</taxon>
        <taxon>Metazoa</taxon>
        <taxon>Chordata</taxon>
        <taxon>Craniata</taxon>
        <taxon>Vertebrata</taxon>
        <taxon>Euteleostomi</taxon>
        <taxon>Mammalia</taxon>
        <taxon>Eutheria</taxon>
        <taxon>Laurasiatheria</taxon>
        <taxon>Carnivora</taxon>
        <taxon>Feliformia</taxon>
        <taxon>Felidae</taxon>
        <taxon>Pantherinae</taxon>
        <taxon>Panthera</taxon>
    </lineage>
</organism>
<dbReference type="Gene3D" id="3.30.160.60">
    <property type="entry name" value="Classic Zinc Finger"/>
    <property type="match status" value="1"/>
</dbReference>
<keyword evidence="5 9" id="KW-0694">RNA-binding</keyword>
<dbReference type="GO" id="GO:0071004">
    <property type="term" value="C:U2-type prespliceosome"/>
    <property type="evidence" value="ECO:0007669"/>
    <property type="project" value="UniProtKB-UniRule"/>
</dbReference>
<dbReference type="SUPFAM" id="SSF57667">
    <property type="entry name" value="beta-beta-alpha zinc fingers"/>
    <property type="match status" value="1"/>
</dbReference>
<evidence type="ECO:0000256" key="10">
    <source>
        <dbReference type="PIRNR" id="PIRNR037969"/>
    </source>
</evidence>
<gene>
    <name evidence="9" type="primary">SNRPC</name>
</gene>
<dbReference type="Proteomes" id="UP000675900">
    <property type="component" value="Unassembled WGS sequence"/>
</dbReference>
<evidence type="ECO:0000256" key="6">
    <source>
        <dbReference type="ARBA" id="ARBA00023242"/>
    </source>
</evidence>
<evidence type="ECO:0000256" key="9">
    <source>
        <dbReference type="HAMAP-Rule" id="MF_03153"/>
    </source>
</evidence>
<dbReference type="GeneTree" id="ENSGT00730000110997"/>
<reference evidence="13" key="2">
    <citation type="submission" date="2025-09" db="UniProtKB">
        <authorList>
            <consortium name="Ensembl"/>
        </authorList>
    </citation>
    <scope>IDENTIFICATION</scope>
</reference>
<proteinExistence type="inferred from homology"/>
<feature type="domain" description="Matrin-type" evidence="12">
    <location>
        <begin position="4"/>
        <end position="36"/>
    </location>
</feature>
<dbReference type="InterPro" id="IPR017340">
    <property type="entry name" value="U1_snRNP-C"/>
</dbReference>
<dbReference type="PROSITE" id="PS50171">
    <property type="entry name" value="ZF_MATRIN"/>
    <property type="match status" value="1"/>
</dbReference>
<comment type="similarity">
    <text evidence="9 10">Belongs to the U1 small nuclear ribonucleoprotein C family.</text>
</comment>
<evidence type="ECO:0000256" key="1">
    <source>
        <dbReference type="ARBA" id="ARBA00004123"/>
    </source>
</evidence>
<evidence type="ECO:0000313" key="13">
    <source>
        <dbReference type="Ensembl" id="ENSPTIP00000013688.1"/>
    </source>
</evidence>
<dbReference type="Pfam" id="PF06220">
    <property type="entry name" value="zf-U1"/>
    <property type="match status" value="1"/>
</dbReference>
<dbReference type="SMART" id="SM00451">
    <property type="entry name" value="ZnF_U1"/>
    <property type="match status" value="1"/>
</dbReference>
<dbReference type="GO" id="GO:0003729">
    <property type="term" value="F:mRNA binding"/>
    <property type="evidence" value="ECO:0007669"/>
    <property type="project" value="UniProtKB-UniRule"/>
</dbReference>